<dbReference type="Pfam" id="PF00664">
    <property type="entry name" value="ABC_membrane"/>
    <property type="match status" value="1"/>
</dbReference>
<feature type="transmembrane region" description="Helical" evidence="7">
    <location>
        <begin position="139"/>
        <end position="156"/>
    </location>
</feature>
<dbReference type="CDD" id="cd18584">
    <property type="entry name" value="ABC_6TM_AarD_CydD"/>
    <property type="match status" value="1"/>
</dbReference>
<feature type="transmembrane region" description="Helical" evidence="7">
    <location>
        <begin position="240"/>
        <end position="268"/>
    </location>
</feature>
<dbReference type="GO" id="GO:0016020">
    <property type="term" value="C:membrane"/>
    <property type="evidence" value="ECO:0007669"/>
    <property type="project" value="UniProtKB-SubCell"/>
</dbReference>
<feature type="transmembrane region" description="Helical" evidence="7">
    <location>
        <begin position="18"/>
        <end position="37"/>
    </location>
</feature>
<sequence>MRPVDPRLLRYARSSRRFLILAILIGIVTAVVVIVQARLLSGVIVDVSSQGATWTEVAPAVLALSLVFLLRAVLHWFAELAAFRAAATAKQELRSAATAKMFAAGPYGPAGTIPGETATLLTRGIDGLDAYFAKYLPQLVLAAVVPLAILATVIGADLLSTVIIAITIPLIPLFMALIGMYTKGRVDQQWRTLGQLSGHFLDLVSGLPTLKAFGRAKAQERAIRAIGDQYRSSTMRVLRISFLSSLALELLATLSVALVAVSVGLRLAEGQIDYQVALFVLVLAPEAYLPLRLVGQQFHAAAEGLGAAQRIFELIGEDEKLPERTEVITGVVSALEVRDLSVSFGDHLALRPTSFVARAGEITALAGPSGAGKSTLLAAVMGFVEPTTGSIWLQADRAFSQTACEFAAWRSRISWVPQHSALVGAGLQAQTTVRDLVRLGVQDAADIRIYSALNQVGLGGEFNEVNAGLDRIVTANNVGVSVGQSQRLALARALIRQTQVLILDEPTAALDAESEKAVLQALREAARGGAIVLVVAHRPAMLDIADQIVRIGDVG</sequence>
<dbReference type="Gene3D" id="1.20.1560.10">
    <property type="entry name" value="ABC transporter type 1, transmembrane domain"/>
    <property type="match status" value="1"/>
</dbReference>
<evidence type="ECO:0000256" key="5">
    <source>
        <dbReference type="ARBA" id="ARBA00022989"/>
    </source>
</evidence>
<dbReference type="GO" id="GO:0140359">
    <property type="term" value="F:ABC-type transporter activity"/>
    <property type="evidence" value="ECO:0007669"/>
    <property type="project" value="InterPro"/>
</dbReference>
<dbReference type="InterPro" id="IPR014216">
    <property type="entry name" value="ABC_transptr_CydD"/>
</dbReference>
<reference evidence="10" key="1">
    <citation type="submission" date="2020-05" db="EMBL/GenBank/DDBJ databases">
        <authorList>
            <person name="Chiriac C."/>
            <person name="Salcher M."/>
            <person name="Ghai R."/>
            <person name="Kavagutti S V."/>
        </authorList>
    </citation>
    <scope>NUCLEOTIDE SEQUENCE</scope>
</reference>
<protein>
    <submittedName>
        <fullName evidence="10">Unannotated protein</fullName>
    </submittedName>
</protein>
<organism evidence="10">
    <name type="scientific">freshwater metagenome</name>
    <dbReference type="NCBI Taxonomy" id="449393"/>
    <lineage>
        <taxon>unclassified sequences</taxon>
        <taxon>metagenomes</taxon>
        <taxon>ecological metagenomes</taxon>
    </lineage>
</organism>
<name>A0A6J7GE72_9ZZZZ</name>
<accession>A0A6J7GE72</accession>
<feature type="transmembrane region" description="Helical" evidence="7">
    <location>
        <begin position="162"/>
        <end position="181"/>
    </location>
</feature>
<dbReference type="InterPro" id="IPR036640">
    <property type="entry name" value="ABC1_TM_sf"/>
</dbReference>
<proteinExistence type="predicted"/>
<keyword evidence="3" id="KW-0547">Nucleotide-binding</keyword>
<feature type="domain" description="ABC transmembrane type-1" evidence="9">
    <location>
        <begin position="20"/>
        <end position="303"/>
    </location>
</feature>
<evidence type="ECO:0000313" key="10">
    <source>
        <dbReference type="EMBL" id="CAB4902790.1"/>
    </source>
</evidence>
<dbReference type="AlphaFoldDB" id="A0A6J7GE72"/>
<dbReference type="InterPro" id="IPR039421">
    <property type="entry name" value="Type_1_exporter"/>
</dbReference>
<dbReference type="InterPro" id="IPR011527">
    <property type="entry name" value="ABC1_TM_dom"/>
</dbReference>
<dbReference type="PROSITE" id="PS00211">
    <property type="entry name" value="ABC_TRANSPORTER_1"/>
    <property type="match status" value="1"/>
</dbReference>
<dbReference type="Pfam" id="PF00005">
    <property type="entry name" value="ABC_tran"/>
    <property type="match status" value="1"/>
</dbReference>
<evidence type="ECO:0000256" key="7">
    <source>
        <dbReference type="SAM" id="Phobius"/>
    </source>
</evidence>
<dbReference type="GO" id="GO:0016887">
    <property type="term" value="F:ATP hydrolysis activity"/>
    <property type="evidence" value="ECO:0007669"/>
    <property type="project" value="InterPro"/>
</dbReference>
<dbReference type="GO" id="GO:0005524">
    <property type="term" value="F:ATP binding"/>
    <property type="evidence" value="ECO:0007669"/>
    <property type="project" value="UniProtKB-KW"/>
</dbReference>
<keyword evidence="6 7" id="KW-0472">Membrane</keyword>
<evidence type="ECO:0000256" key="3">
    <source>
        <dbReference type="ARBA" id="ARBA00022741"/>
    </source>
</evidence>
<dbReference type="CDD" id="cd03228">
    <property type="entry name" value="ABCC_MRP_Like"/>
    <property type="match status" value="1"/>
</dbReference>
<dbReference type="PANTHER" id="PTHR24221:SF590">
    <property type="entry name" value="COMPONENT LINKED WITH THE ASSEMBLY OF CYTOCHROME' TRANSPORT TRANSMEMBRANE ATP-BINDING PROTEIN ABC TRANSPORTER CYDD-RELATED"/>
    <property type="match status" value="1"/>
</dbReference>
<evidence type="ECO:0000259" key="8">
    <source>
        <dbReference type="PROSITE" id="PS50893"/>
    </source>
</evidence>
<gene>
    <name evidence="10" type="ORF">UFOPK3495_01060</name>
</gene>
<dbReference type="EMBL" id="CAFBMC010000056">
    <property type="protein sequence ID" value="CAB4902790.1"/>
    <property type="molecule type" value="Genomic_DNA"/>
</dbReference>
<dbReference type="SMART" id="SM00382">
    <property type="entry name" value="AAA"/>
    <property type="match status" value="1"/>
</dbReference>
<evidence type="ECO:0000256" key="6">
    <source>
        <dbReference type="ARBA" id="ARBA00023136"/>
    </source>
</evidence>
<evidence type="ECO:0000259" key="9">
    <source>
        <dbReference type="PROSITE" id="PS50929"/>
    </source>
</evidence>
<dbReference type="InterPro" id="IPR003439">
    <property type="entry name" value="ABC_transporter-like_ATP-bd"/>
</dbReference>
<keyword evidence="4" id="KW-0067">ATP-binding</keyword>
<dbReference type="PANTHER" id="PTHR24221">
    <property type="entry name" value="ATP-BINDING CASSETTE SUB-FAMILY B"/>
    <property type="match status" value="1"/>
</dbReference>
<dbReference type="SUPFAM" id="SSF52540">
    <property type="entry name" value="P-loop containing nucleoside triphosphate hydrolases"/>
    <property type="match status" value="1"/>
</dbReference>
<keyword evidence="5 7" id="KW-1133">Transmembrane helix</keyword>
<evidence type="ECO:0000256" key="1">
    <source>
        <dbReference type="ARBA" id="ARBA00004141"/>
    </source>
</evidence>
<dbReference type="SUPFAM" id="SSF90123">
    <property type="entry name" value="ABC transporter transmembrane region"/>
    <property type="match status" value="1"/>
</dbReference>
<comment type="subcellular location">
    <subcellularLocation>
        <location evidence="1">Membrane</location>
        <topology evidence="1">Multi-pass membrane protein</topology>
    </subcellularLocation>
</comment>
<keyword evidence="2 7" id="KW-0812">Transmembrane</keyword>
<dbReference type="InterPro" id="IPR027417">
    <property type="entry name" value="P-loop_NTPase"/>
</dbReference>
<dbReference type="GO" id="GO:0042883">
    <property type="term" value="P:cysteine transport"/>
    <property type="evidence" value="ECO:0007669"/>
    <property type="project" value="InterPro"/>
</dbReference>
<dbReference type="NCBIfam" id="TIGR02857">
    <property type="entry name" value="CydD"/>
    <property type="match status" value="1"/>
</dbReference>
<feature type="transmembrane region" description="Helical" evidence="7">
    <location>
        <begin position="57"/>
        <end position="74"/>
    </location>
</feature>
<evidence type="ECO:0000256" key="4">
    <source>
        <dbReference type="ARBA" id="ARBA00022840"/>
    </source>
</evidence>
<dbReference type="PROSITE" id="PS50929">
    <property type="entry name" value="ABC_TM1F"/>
    <property type="match status" value="1"/>
</dbReference>
<dbReference type="InterPro" id="IPR003593">
    <property type="entry name" value="AAA+_ATPase"/>
</dbReference>
<feature type="domain" description="ABC transporter" evidence="8">
    <location>
        <begin position="335"/>
        <end position="554"/>
    </location>
</feature>
<evidence type="ECO:0000256" key="2">
    <source>
        <dbReference type="ARBA" id="ARBA00022692"/>
    </source>
</evidence>
<dbReference type="PROSITE" id="PS50893">
    <property type="entry name" value="ABC_TRANSPORTER_2"/>
    <property type="match status" value="1"/>
</dbReference>
<dbReference type="InterPro" id="IPR017871">
    <property type="entry name" value="ABC_transporter-like_CS"/>
</dbReference>
<dbReference type="Gene3D" id="3.40.50.300">
    <property type="entry name" value="P-loop containing nucleotide triphosphate hydrolases"/>
    <property type="match status" value="1"/>
</dbReference>